<gene>
    <name evidence="3" type="ORF">I595_2944</name>
</gene>
<dbReference type="PATRIC" id="fig|1300341.3.peg.3096"/>
<keyword evidence="2 3" id="KW-0808">Transferase</keyword>
<protein>
    <submittedName>
        <fullName evidence="3">ADP-heptose:LPS heptosyltransferase</fullName>
    </submittedName>
</protein>
<organism evidence="3 4">
    <name type="scientific">Croceitalea dokdonensis DOKDO 023</name>
    <dbReference type="NCBI Taxonomy" id="1300341"/>
    <lineage>
        <taxon>Bacteria</taxon>
        <taxon>Pseudomonadati</taxon>
        <taxon>Bacteroidota</taxon>
        <taxon>Flavobacteriia</taxon>
        <taxon>Flavobacteriales</taxon>
        <taxon>Flavobacteriaceae</taxon>
        <taxon>Croceitalea</taxon>
    </lineage>
</organism>
<comment type="caution">
    <text evidence="3">The sequence shown here is derived from an EMBL/GenBank/DDBJ whole genome shotgun (WGS) entry which is preliminary data.</text>
</comment>
<reference evidence="3 4" key="1">
    <citation type="submission" date="2015-09" db="EMBL/GenBank/DDBJ databases">
        <title>Genome sequence of the marine flavobacterium Croceitalea dokdonensis DOKDO 023 that contains proton- and sodium-pumping rhodopsins.</title>
        <authorList>
            <person name="Kwon S.-K."/>
            <person name="Lee H.K."/>
            <person name="Kwak M.-J."/>
            <person name="Kim J.F."/>
        </authorList>
    </citation>
    <scope>NUCLEOTIDE SEQUENCE [LARGE SCALE GENOMIC DNA]</scope>
    <source>
        <strain evidence="3 4">DOKDO 023</strain>
    </source>
</reference>
<dbReference type="InterPro" id="IPR002201">
    <property type="entry name" value="Glyco_trans_9"/>
</dbReference>
<proteinExistence type="predicted"/>
<evidence type="ECO:0000256" key="1">
    <source>
        <dbReference type="ARBA" id="ARBA00022676"/>
    </source>
</evidence>
<dbReference type="EMBL" id="LDJX01000006">
    <property type="protein sequence ID" value="KPM30965.1"/>
    <property type="molecule type" value="Genomic_DNA"/>
</dbReference>
<sequence length="351" mass="39085">MAKKGNNAHVLIIRLSAMGDVAMLAPVVLALTKTYPDLKLTLLTRARFAPIFKDISNLTVLEADVKGAHKGVFGLYRLYCILRQQQLTAIADVHHVLRSTILKLFFTFSKIPFVQIDKGRKEKRRLIRPKNKCFKALKSTHQRYADVFGKLGYPIKINDNHRLQKAPVKLKKIVLPSNKILIGIAPYAAYTSKTYPLELMRQVMSMLVAWEQVHLVLFGGGEKEVGQLNELAQDVGSSVTNVAGKLSFLEELQIISNLKVMLAMDSGNGHLAANYGVPVVTLWGVTHPFAGFAPFGQPKENSLCADRDQFPQLPTSIYGNSYPEGYETAIASIHPNTIVQRIKRILQLDVP</sequence>
<dbReference type="GO" id="GO:0005829">
    <property type="term" value="C:cytosol"/>
    <property type="evidence" value="ECO:0007669"/>
    <property type="project" value="TreeGrafter"/>
</dbReference>
<dbReference type="SUPFAM" id="SSF53756">
    <property type="entry name" value="UDP-Glycosyltransferase/glycogen phosphorylase"/>
    <property type="match status" value="1"/>
</dbReference>
<dbReference type="STRING" id="1300341.I595_2944"/>
<dbReference type="PANTHER" id="PTHR30160:SF22">
    <property type="entry name" value="LIPOPOLYSACCHARIDE CORE BIOSYNTHESIS PROTEIN"/>
    <property type="match status" value="1"/>
</dbReference>
<dbReference type="GO" id="GO:0008713">
    <property type="term" value="F:ADP-heptose-lipopolysaccharide heptosyltransferase activity"/>
    <property type="evidence" value="ECO:0007669"/>
    <property type="project" value="TreeGrafter"/>
</dbReference>
<dbReference type="Pfam" id="PF01075">
    <property type="entry name" value="Glyco_transf_9"/>
    <property type="match status" value="1"/>
</dbReference>
<keyword evidence="4" id="KW-1185">Reference proteome</keyword>
<evidence type="ECO:0000313" key="3">
    <source>
        <dbReference type="EMBL" id="KPM30965.1"/>
    </source>
</evidence>
<dbReference type="CDD" id="cd03789">
    <property type="entry name" value="GT9_LPS_heptosyltransferase"/>
    <property type="match status" value="1"/>
</dbReference>
<evidence type="ECO:0000256" key="2">
    <source>
        <dbReference type="ARBA" id="ARBA00022679"/>
    </source>
</evidence>
<dbReference type="RefSeq" id="WP_245628288.1">
    <property type="nucleotide sequence ID" value="NZ_LDJX01000006.1"/>
</dbReference>
<dbReference type="AlphaFoldDB" id="A0A0P7ASP4"/>
<name>A0A0P7ASP4_9FLAO</name>
<dbReference type="Proteomes" id="UP000050280">
    <property type="component" value="Unassembled WGS sequence"/>
</dbReference>
<dbReference type="Gene3D" id="3.40.50.2000">
    <property type="entry name" value="Glycogen Phosphorylase B"/>
    <property type="match status" value="2"/>
</dbReference>
<dbReference type="PANTHER" id="PTHR30160">
    <property type="entry name" value="TETRAACYLDISACCHARIDE 4'-KINASE-RELATED"/>
    <property type="match status" value="1"/>
</dbReference>
<dbReference type="GO" id="GO:0009244">
    <property type="term" value="P:lipopolysaccharide core region biosynthetic process"/>
    <property type="evidence" value="ECO:0007669"/>
    <property type="project" value="TreeGrafter"/>
</dbReference>
<accession>A0A0P7ASP4</accession>
<evidence type="ECO:0000313" key="4">
    <source>
        <dbReference type="Proteomes" id="UP000050280"/>
    </source>
</evidence>
<keyword evidence="1" id="KW-0328">Glycosyltransferase</keyword>
<dbReference type="InterPro" id="IPR051199">
    <property type="entry name" value="LPS_LOS_Heptosyltrfase"/>
</dbReference>